<reference evidence="3" key="1">
    <citation type="journal article" date="2012" name="Nat. Biotechnol.">
        <title>Reference genome sequence of the model plant Setaria.</title>
        <authorList>
            <person name="Bennetzen J.L."/>
            <person name="Schmutz J."/>
            <person name="Wang H."/>
            <person name="Percifield R."/>
            <person name="Hawkins J."/>
            <person name="Pontaroli A.C."/>
            <person name="Estep M."/>
            <person name="Feng L."/>
            <person name="Vaughn J.N."/>
            <person name="Grimwood J."/>
            <person name="Jenkins J."/>
            <person name="Barry K."/>
            <person name="Lindquist E."/>
            <person name="Hellsten U."/>
            <person name="Deshpande S."/>
            <person name="Wang X."/>
            <person name="Wu X."/>
            <person name="Mitros T."/>
            <person name="Triplett J."/>
            <person name="Yang X."/>
            <person name="Ye C.Y."/>
            <person name="Mauro-Herrera M."/>
            <person name="Wang L."/>
            <person name="Li P."/>
            <person name="Sharma M."/>
            <person name="Sharma R."/>
            <person name="Ronald P.C."/>
            <person name="Panaud O."/>
            <person name="Kellogg E.A."/>
            <person name="Brutnell T.P."/>
            <person name="Doust A.N."/>
            <person name="Tuskan G.A."/>
            <person name="Rokhsar D."/>
            <person name="Devos K.M."/>
        </authorList>
    </citation>
    <scope>NUCLEOTIDE SEQUENCE [LARGE SCALE GENOMIC DNA]</scope>
    <source>
        <strain evidence="3">Yugu1</strain>
    </source>
</reference>
<dbReference type="GO" id="GO:0016705">
    <property type="term" value="F:oxidoreductase activity, acting on paired donors, with incorporation or reduction of molecular oxygen"/>
    <property type="evidence" value="ECO:0007669"/>
    <property type="project" value="InterPro"/>
</dbReference>
<keyword evidence="2" id="KW-1133">Transmembrane helix</keyword>
<evidence type="ECO:0008006" key="4">
    <source>
        <dbReference type="Google" id="ProtNLM"/>
    </source>
</evidence>
<dbReference type="EMBL" id="CM003533">
    <property type="protein sequence ID" value="RCV31433.1"/>
    <property type="molecule type" value="Genomic_DNA"/>
</dbReference>
<dbReference type="InterPro" id="IPR036396">
    <property type="entry name" value="Cyt_P450_sf"/>
</dbReference>
<dbReference type="AlphaFoldDB" id="A0A368RMU5"/>
<reference evidence="3" key="2">
    <citation type="submission" date="2015-07" db="EMBL/GenBank/DDBJ databases">
        <authorList>
            <person name="Noorani M."/>
        </authorList>
    </citation>
    <scope>NUCLEOTIDE SEQUENCE</scope>
    <source>
        <strain evidence="3">Yugu1</strain>
    </source>
</reference>
<protein>
    <recommendedName>
        <fullName evidence="4">Cytochrome P450</fullName>
    </recommendedName>
</protein>
<dbReference type="GO" id="GO:0020037">
    <property type="term" value="F:heme binding"/>
    <property type="evidence" value="ECO:0007669"/>
    <property type="project" value="InterPro"/>
</dbReference>
<proteinExistence type="inferred from homology"/>
<comment type="similarity">
    <text evidence="1">Belongs to the cytochrome P450 family.</text>
</comment>
<dbReference type="OrthoDB" id="2789670at2759"/>
<keyword evidence="2" id="KW-0472">Membrane</keyword>
<organism evidence="3">
    <name type="scientific">Setaria italica</name>
    <name type="common">Foxtail millet</name>
    <name type="synonym">Panicum italicum</name>
    <dbReference type="NCBI Taxonomy" id="4555"/>
    <lineage>
        <taxon>Eukaryota</taxon>
        <taxon>Viridiplantae</taxon>
        <taxon>Streptophyta</taxon>
        <taxon>Embryophyta</taxon>
        <taxon>Tracheophyta</taxon>
        <taxon>Spermatophyta</taxon>
        <taxon>Magnoliopsida</taxon>
        <taxon>Liliopsida</taxon>
        <taxon>Poales</taxon>
        <taxon>Poaceae</taxon>
        <taxon>PACMAD clade</taxon>
        <taxon>Panicoideae</taxon>
        <taxon>Panicodae</taxon>
        <taxon>Paniceae</taxon>
        <taxon>Cenchrinae</taxon>
        <taxon>Setaria</taxon>
    </lineage>
</organism>
<evidence type="ECO:0000256" key="1">
    <source>
        <dbReference type="ARBA" id="ARBA00010617"/>
    </source>
</evidence>
<dbReference type="GO" id="GO:0004497">
    <property type="term" value="F:monooxygenase activity"/>
    <property type="evidence" value="ECO:0007669"/>
    <property type="project" value="InterPro"/>
</dbReference>
<gene>
    <name evidence="3" type="ORF">SETIT_6G176800v2</name>
</gene>
<evidence type="ECO:0000256" key="2">
    <source>
        <dbReference type="SAM" id="Phobius"/>
    </source>
</evidence>
<keyword evidence="2" id="KW-0812">Transmembrane</keyword>
<accession>A0A368RMU5</accession>
<dbReference type="SUPFAM" id="SSF48264">
    <property type="entry name" value="Cytochrome P450"/>
    <property type="match status" value="1"/>
</dbReference>
<dbReference type="PANTHER" id="PTHR47950">
    <property type="entry name" value="CYTOCHROME P450, FAMILY 76, SUBFAMILY C, POLYPEPTIDE 5-RELATED"/>
    <property type="match status" value="1"/>
</dbReference>
<sequence>MESESWLLLVTTLAVSLLYYLASVRRRSSSGARRPRGLRPLLLIGNILDLCIGNLHHTLARLARAHSPIMRLELGLTTVVVISSRDAAAEAFTRHDRRLAAQALPNATHALEFSERSMVCMLSSDPRWKHLCGVMAANIFTVHAARKRKVRDLVGYLRGCAAAPVEWAMAELLRKRDAMDKVRAEIKATIGGKEAIEEPDTASLLYLHAVMKEAMRLHLVAPILLPNQAIEDAIMRDPAAWERPDEFIPERFLDLEVKVDFRVKDFKFIPFEAGRRRVVPFILASLLHAFEWRLRDGMSTEKLDMTKKFTTDNVMAVPLKAVPVVV</sequence>
<dbReference type="Gene3D" id="1.10.630.10">
    <property type="entry name" value="Cytochrome P450"/>
    <property type="match status" value="2"/>
</dbReference>
<feature type="transmembrane region" description="Helical" evidence="2">
    <location>
        <begin position="6"/>
        <end position="24"/>
    </location>
</feature>
<dbReference type="PANTHER" id="PTHR47950:SF44">
    <property type="entry name" value="CYTOCHROME P450, FAMILY 76, SUBFAMILY C, POLYPEPTIDE 5-RELATED"/>
    <property type="match status" value="1"/>
</dbReference>
<name>A0A368RMU5_SETIT</name>
<evidence type="ECO:0000313" key="3">
    <source>
        <dbReference type="EMBL" id="RCV31433.1"/>
    </source>
</evidence>
<dbReference type="Pfam" id="PF00067">
    <property type="entry name" value="p450"/>
    <property type="match status" value="3"/>
</dbReference>
<dbReference type="GO" id="GO:0005506">
    <property type="term" value="F:iron ion binding"/>
    <property type="evidence" value="ECO:0007669"/>
    <property type="project" value="InterPro"/>
</dbReference>
<dbReference type="InterPro" id="IPR001128">
    <property type="entry name" value="Cyt_P450"/>
</dbReference>